<dbReference type="Gene3D" id="3.30.460.40">
    <property type="match status" value="1"/>
</dbReference>
<dbReference type="Proteomes" id="UP000488506">
    <property type="component" value="Unassembled WGS sequence"/>
</dbReference>
<reference evidence="1 2" key="1">
    <citation type="submission" date="2019-12" db="EMBL/GenBank/DDBJ databases">
        <authorList>
            <person name="Wolfe R."/>
            <person name="Danczak R."/>
            <person name="Wilkins M."/>
        </authorList>
    </citation>
    <scope>NUCLEOTIDE SEQUENCE [LARGE SCALE GENOMIC DNA]</scope>
    <source>
        <strain evidence="1">X2_MaxBin.013</strain>
    </source>
</reference>
<sequence length="202" mass="23503">MQYYHDLVTKKSWEELTGLSKQVKFVLIGGWATYLYSGALKSKDIDIVVDYDQLPVIEKLYPLFKNERLHKYEAVKEEVQIDIYLPHFSQIGIPAEDILKQSKSLEGFNVIDINLLFVSKIYTLSQRGRTPKGRKDFLDIISLFISRKCDLKLIRGFIDNYHLSNARDLLVELLKEATQVLELNLNPHQFSKIKKELVSQIK</sequence>
<dbReference type="AlphaFoldDB" id="A0A833L111"/>
<accession>A0A833L111</accession>
<comment type="caution">
    <text evidence="1">The sequence shown here is derived from an EMBL/GenBank/DDBJ whole genome shotgun (WGS) entry which is preliminary data.</text>
</comment>
<gene>
    <name evidence="1" type="ORF">FD145_967</name>
</gene>
<evidence type="ECO:0000313" key="1">
    <source>
        <dbReference type="EMBL" id="KAF0134025.1"/>
    </source>
</evidence>
<proteinExistence type="predicted"/>
<evidence type="ECO:0000313" key="2">
    <source>
        <dbReference type="Proteomes" id="UP000488506"/>
    </source>
</evidence>
<organism evidence="1 2">
    <name type="scientific">Candidatus Saganbacteria bacterium</name>
    <dbReference type="NCBI Taxonomy" id="2575572"/>
    <lineage>
        <taxon>Bacteria</taxon>
        <taxon>Bacillati</taxon>
        <taxon>Saganbacteria</taxon>
    </lineage>
</organism>
<dbReference type="EMBL" id="WPAF01000014">
    <property type="protein sequence ID" value="KAF0134025.1"/>
    <property type="molecule type" value="Genomic_DNA"/>
</dbReference>
<evidence type="ECO:0008006" key="3">
    <source>
        <dbReference type="Google" id="ProtNLM"/>
    </source>
</evidence>
<name>A0A833L111_UNCSA</name>
<dbReference type="SUPFAM" id="SSF81301">
    <property type="entry name" value="Nucleotidyltransferase"/>
    <property type="match status" value="1"/>
</dbReference>
<dbReference type="InterPro" id="IPR043519">
    <property type="entry name" value="NT_sf"/>
</dbReference>
<protein>
    <recommendedName>
        <fullName evidence="3">Nucleotidyltransferase family protein</fullName>
    </recommendedName>
</protein>